<reference evidence="3 4" key="2">
    <citation type="submission" date="2016-05" db="EMBL/GenBank/DDBJ databases">
        <authorList>
            <person name="Naeem Raeece"/>
        </authorList>
    </citation>
    <scope>NUCLEOTIDE SEQUENCE [LARGE SCALE GENOMIC DNA]</scope>
</reference>
<dbReference type="EMBL" id="FLRE01000160">
    <property type="protein sequence ID" value="SBT41776.1"/>
    <property type="molecule type" value="Genomic_DNA"/>
</dbReference>
<reference evidence="1" key="1">
    <citation type="submission" date="2016-05" db="EMBL/GenBank/DDBJ databases">
        <authorList>
            <person name="Lavstsen T."/>
            <person name="Jespersen J.S."/>
        </authorList>
    </citation>
    <scope>NUCLEOTIDE SEQUENCE [LARGE SCALE GENOMIC DNA]</scope>
</reference>
<dbReference type="EMBL" id="FLRD01000119">
    <property type="protein sequence ID" value="SBT41390.1"/>
    <property type="molecule type" value="Genomic_DNA"/>
</dbReference>
<gene>
    <name evidence="1" type="ORF">POVWA1_043950</name>
    <name evidence="2" type="ORF">POVWA2_042470</name>
</gene>
<dbReference type="AlphaFoldDB" id="A0A1A8ZC65"/>
<sequence length="136" mass="15448">MGRRRKDKKFPCRERAFGGDAKIAFLISIDVPINNVDAFYMTLNNVWNTRKGIPVKIQVGLAGSNVALLSARIFSYFFEEMRRTKWGRQKGEDKMGKVKRGGQRTKCALFKASVSLLQCQKRSLIIKQTPGSIFLC</sequence>
<evidence type="ECO:0000313" key="3">
    <source>
        <dbReference type="Proteomes" id="UP000078550"/>
    </source>
</evidence>
<evidence type="ECO:0000313" key="1">
    <source>
        <dbReference type="EMBL" id="SBT41390.1"/>
    </source>
</evidence>
<organism evidence="1 4">
    <name type="scientific">Plasmodium ovale wallikeri</name>
    <dbReference type="NCBI Taxonomy" id="864142"/>
    <lineage>
        <taxon>Eukaryota</taxon>
        <taxon>Sar</taxon>
        <taxon>Alveolata</taxon>
        <taxon>Apicomplexa</taxon>
        <taxon>Aconoidasida</taxon>
        <taxon>Haemosporida</taxon>
        <taxon>Plasmodiidae</taxon>
        <taxon>Plasmodium</taxon>
        <taxon>Plasmodium (Plasmodium)</taxon>
    </lineage>
</organism>
<protein>
    <submittedName>
        <fullName evidence="1">Uncharacterized protein</fullName>
    </submittedName>
</protein>
<dbReference type="Proteomes" id="UP000078555">
    <property type="component" value="Unassembled WGS sequence"/>
</dbReference>
<accession>A0A1A8ZC65</accession>
<keyword evidence="4" id="KW-1185">Reference proteome</keyword>
<evidence type="ECO:0000313" key="2">
    <source>
        <dbReference type="EMBL" id="SBT41776.1"/>
    </source>
</evidence>
<evidence type="ECO:0000313" key="4">
    <source>
        <dbReference type="Proteomes" id="UP000078555"/>
    </source>
</evidence>
<name>A0A1A8ZC65_PLAOA</name>
<proteinExistence type="predicted"/>
<dbReference type="Proteomes" id="UP000078550">
    <property type="component" value="Unassembled WGS sequence"/>
</dbReference>